<feature type="transmembrane region" description="Helical" evidence="5">
    <location>
        <begin position="143"/>
        <end position="160"/>
    </location>
</feature>
<feature type="transmembrane region" description="Helical" evidence="5">
    <location>
        <begin position="232"/>
        <end position="251"/>
    </location>
</feature>
<proteinExistence type="predicted"/>
<dbReference type="STRING" id="410359.Pcal_1262"/>
<evidence type="ECO:0000313" key="7">
    <source>
        <dbReference type="EMBL" id="ABO08686.1"/>
    </source>
</evidence>
<dbReference type="Pfam" id="PF00892">
    <property type="entry name" value="EamA"/>
    <property type="match status" value="2"/>
</dbReference>
<feature type="domain" description="EamA" evidence="6">
    <location>
        <begin position="1"/>
        <end position="131"/>
    </location>
</feature>
<dbReference type="EMBL" id="CP000561">
    <property type="protein sequence ID" value="ABO08686.1"/>
    <property type="molecule type" value="Genomic_DNA"/>
</dbReference>
<evidence type="ECO:0000256" key="4">
    <source>
        <dbReference type="ARBA" id="ARBA00023136"/>
    </source>
</evidence>
<dbReference type="InterPro" id="IPR037185">
    <property type="entry name" value="EmrE-like"/>
</dbReference>
<dbReference type="eggNOG" id="arCOG00271">
    <property type="taxonomic scope" value="Archaea"/>
</dbReference>
<dbReference type="Gene3D" id="1.10.3730.20">
    <property type="match status" value="1"/>
</dbReference>
<dbReference type="GO" id="GO:0016020">
    <property type="term" value="C:membrane"/>
    <property type="evidence" value="ECO:0007669"/>
    <property type="project" value="UniProtKB-SubCell"/>
</dbReference>
<reference evidence="7" key="1">
    <citation type="submission" date="2007-02" db="EMBL/GenBank/DDBJ databases">
        <title>Complete sequence of Pyrobaculum calidifontis JCM 11548.</title>
        <authorList>
            <consortium name="US DOE Joint Genome Institute"/>
            <person name="Copeland A."/>
            <person name="Lucas S."/>
            <person name="Lapidus A."/>
            <person name="Barry K."/>
            <person name="Glavina del Rio T."/>
            <person name="Dalin E."/>
            <person name="Tice H."/>
            <person name="Pitluck S."/>
            <person name="Chain P."/>
            <person name="Malfatti S."/>
            <person name="Shin M."/>
            <person name="Vergez L."/>
            <person name="Schmutz J."/>
            <person name="Larimer F."/>
            <person name="Land M."/>
            <person name="Hauser L."/>
            <person name="Kyrpides N."/>
            <person name="Mikhailova N."/>
            <person name="Cozen A.E."/>
            <person name="Fitz-Gibbon S.T."/>
            <person name="House C.H."/>
            <person name="Saltikov C."/>
            <person name="Lowe T.M."/>
            <person name="Richardson P."/>
        </authorList>
    </citation>
    <scope>NUCLEOTIDE SEQUENCE [LARGE SCALE GENOMIC DNA]</scope>
    <source>
        <strain evidence="7">JCM 11548</strain>
    </source>
</reference>
<dbReference type="OrthoDB" id="26019at2157"/>
<keyword evidence="2 5" id="KW-0812">Transmembrane</keyword>
<name>A3MVL9_PYRCJ</name>
<gene>
    <name evidence="7" type="ordered locus">Pcal_1262</name>
</gene>
<evidence type="ECO:0000256" key="2">
    <source>
        <dbReference type="ARBA" id="ARBA00022692"/>
    </source>
</evidence>
<keyword evidence="8" id="KW-1185">Reference proteome</keyword>
<evidence type="ECO:0000256" key="3">
    <source>
        <dbReference type="ARBA" id="ARBA00022989"/>
    </source>
</evidence>
<dbReference type="PANTHER" id="PTHR32322">
    <property type="entry name" value="INNER MEMBRANE TRANSPORTER"/>
    <property type="match status" value="1"/>
</dbReference>
<feature type="transmembrane region" description="Helical" evidence="5">
    <location>
        <begin position="257"/>
        <end position="273"/>
    </location>
</feature>
<dbReference type="RefSeq" id="WP_011849944.1">
    <property type="nucleotide sequence ID" value="NC_009073.1"/>
</dbReference>
<evidence type="ECO:0000313" key="8">
    <source>
        <dbReference type="Proteomes" id="UP000001431"/>
    </source>
</evidence>
<dbReference type="AlphaFoldDB" id="A3MVL9"/>
<dbReference type="SUPFAM" id="SSF103481">
    <property type="entry name" value="Multidrug resistance efflux transporter EmrE"/>
    <property type="match status" value="2"/>
</dbReference>
<feature type="domain" description="EamA" evidence="6">
    <location>
        <begin position="142"/>
        <end position="271"/>
    </location>
</feature>
<accession>A3MVL9</accession>
<feature type="transmembrane region" description="Helical" evidence="5">
    <location>
        <begin position="31"/>
        <end position="50"/>
    </location>
</feature>
<dbReference type="GeneID" id="4909731"/>
<protein>
    <recommendedName>
        <fullName evidence="6">EamA domain-containing protein</fullName>
    </recommendedName>
</protein>
<feature type="transmembrane region" description="Helical" evidence="5">
    <location>
        <begin position="57"/>
        <end position="77"/>
    </location>
</feature>
<dbReference type="InterPro" id="IPR050638">
    <property type="entry name" value="AA-Vitamin_Transporters"/>
</dbReference>
<dbReference type="Proteomes" id="UP000001431">
    <property type="component" value="Chromosome"/>
</dbReference>
<dbReference type="PANTHER" id="PTHR32322:SF2">
    <property type="entry name" value="EAMA DOMAIN-CONTAINING PROTEIN"/>
    <property type="match status" value="1"/>
</dbReference>
<evidence type="ECO:0000259" key="6">
    <source>
        <dbReference type="Pfam" id="PF00892"/>
    </source>
</evidence>
<feature type="transmembrane region" description="Helical" evidence="5">
    <location>
        <begin position="83"/>
        <end position="103"/>
    </location>
</feature>
<organism evidence="7 8">
    <name type="scientific">Pyrobaculum calidifontis (strain DSM 21063 / JCM 11548 / VA1)</name>
    <dbReference type="NCBI Taxonomy" id="410359"/>
    <lineage>
        <taxon>Archaea</taxon>
        <taxon>Thermoproteota</taxon>
        <taxon>Thermoprotei</taxon>
        <taxon>Thermoproteales</taxon>
        <taxon>Thermoproteaceae</taxon>
        <taxon>Pyrobaculum</taxon>
    </lineage>
</organism>
<feature type="transmembrane region" description="Helical" evidence="5">
    <location>
        <begin position="201"/>
        <end position="220"/>
    </location>
</feature>
<dbReference type="HOGENOM" id="CLU_033863_4_2_2"/>
<evidence type="ECO:0000256" key="5">
    <source>
        <dbReference type="SAM" id="Phobius"/>
    </source>
</evidence>
<keyword evidence="3 5" id="KW-1133">Transmembrane helix</keyword>
<keyword evidence="4 5" id="KW-0472">Membrane</keyword>
<evidence type="ECO:0000256" key="1">
    <source>
        <dbReference type="ARBA" id="ARBA00004141"/>
    </source>
</evidence>
<comment type="subcellular location">
    <subcellularLocation>
        <location evidence="1">Membrane</location>
        <topology evidence="1">Multi-pass membrane protein</topology>
    </subcellularLocation>
</comment>
<dbReference type="InterPro" id="IPR000620">
    <property type="entry name" value="EamA_dom"/>
</dbReference>
<feature type="transmembrane region" description="Helical" evidence="5">
    <location>
        <begin position="172"/>
        <end position="195"/>
    </location>
</feature>
<dbReference type="KEGG" id="pcl:Pcal_1262"/>
<sequence length="300" mass="30890">MKGLALALFSVAAWSTNYVAGRRLAAAGADPLALSLVRFVAATPIIFALARAPPYRGALAQLAVAGLLGVAAFNTFLYTALHYMTAAAAALFVVLAGPATSLIEAAAGKRRPNPHVLAGGAAAVAGAYLVLAPQAQVRAVEGPLLAAAATLSWSLYTVYVRRVYARYSPAEASAWISLVGTAELAPLAPLAHYGWLAHWETAAWVLYVAAVPGALAYTAWNTAVREIGPQRAAAVLPLMPVITTAISAAALGEAVTPLQAVGMALAVAGVYYAQNPTLLPRIAGRPKSNRSSRQGSPLSE</sequence>
<feature type="transmembrane region" description="Helical" evidence="5">
    <location>
        <begin position="115"/>
        <end position="131"/>
    </location>
</feature>